<organism evidence="10 11">
    <name type="scientific">Candida verbasci</name>
    <dbReference type="NCBI Taxonomy" id="1227364"/>
    <lineage>
        <taxon>Eukaryota</taxon>
        <taxon>Fungi</taxon>
        <taxon>Dikarya</taxon>
        <taxon>Ascomycota</taxon>
        <taxon>Saccharomycotina</taxon>
        <taxon>Pichiomycetes</taxon>
        <taxon>Debaryomycetaceae</taxon>
        <taxon>Candida/Lodderomyces clade</taxon>
        <taxon>Candida</taxon>
    </lineage>
</organism>
<feature type="disulfide bond" evidence="6">
    <location>
        <begin position="265"/>
        <end position="299"/>
    </location>
</feature>
<evidence type="ECO:0000256" key="1">
    <source>
        <dbReference type="ARBA" id="ARBA00007447"/>
    </source>
</evidence>
<comment type="caution">
    <text evidence="10">The sequence shown here is derived from an EMBL/GenBank/DDBJ whole genome shotgun (WGS) entry which is preliminary data.</text>
</comment>
<dbReference type="OrthoDB" id="771136at2759"/>
<evidence type="ECO:0000256" key="8">
    <source>
        <dbReference type="SAM" id="SignalP"/>
    </source>
</evidence>
<evidence type="ECO:0000256" key="7">
    <source>
        <dbReference type="RuleBase" id="RU000454"/>
    </source>
</evidence>
<sequence length="351" mass="39609">MFQVLSFAYFIFVTTCTVIKREPKSFKLDFKIGSSNLKRNYISYDLQNTQTQYLIELTVGANLQKFRVALDTGSSELWIPTPNAICPNNRCKSRDTFDPSTSTSFTNLNLPIKDYYVDNTYAIGTYGLDDVYLSNGVKLSQFQFGSIFNTTEDTVGYLGIDYPIYETQNITDKIAYSLYLNSEYAESSILFNAIDKAKYQGELVLLDVDTDDVSVNTTDILIDGVSIGFQDNLILDSGSTDIFLQPQYVNQIWQVMGVNNKYIDCNQPSNKFLTLKFNDIDINIPFSSLVRQSDKAGICWVGISPTISGSKNYAGDFFLRAVYAAYNLETRKIGIAPALYTDAENIVDFWF</sequence>
<evidence type="ECO:0000313" key="11">
    <source>
        <dbReference type="Proteomes" id="UP001152885"/>
    </source>
</evidence>
<reference evidence="10" key="1">
    <citation type="submission" date="2022-12" db="EMBL/GenBank/DDBJ databases">
        <authorList>
            <person name="Brejova B."/>
        </authorList>
    </citation>
    <scope>NUCLEOTIDE SEQUENCE</scope>
</reference>
<dbReference type="InterPro" id="IPR021109">
    <property type="entry name" value="Peptidase_aspartic_dom_sf"/>
</dbReference>
<dbReference type="PROSITE" id="PS51767">
    <property type="entry name" value="PEPTIDASE_A1"/>
    <property type="match status" value="1"/>
</dbReference>
<dbReference type="InterPro" id="IPR033121">
    <property type="entry name" value="PEPTIDASE_A1"/>
</dbReference>
<keyword evidence="3 7" id="KW-0064">Aspartyl protease</keyword>
<comment type="similarity">
    <text evidence="1 7">Belongs to the peptidase A1 family.</text>
</comment>
<dbReference type="Gene3D" id="2.40.70.10">
    <property type="entry name" value="Acid Proteases"/>
    <property type="match status" value="2"/>
</dbReference>
<evidence type="ECO:0000256" key="5">
    <source>
        <dbReference type="PIRSR" id="PIRSR601461-1"/>
    </source>
</evidence>
<dbReference type="GO" id="GO:0004190">
    <property type="term" value="F:aspartic-type endopeptidase activity"/>
    <property type="evidence" value="ECO:0007669"/>
    <property type="project" value="UniProtKB-KW"/>
</dbReference>
<feature type="signal peptide" evidence="8">
    <location>
        <begin position="1"/>
        <end position="16"/>
    </location>
</feature>
<keyword evidence="11" id="KW-1185">Reference proteome</keyword>
<protein>
    <recommendedName>
        <fullName evidence="9">Peptidase A1 domain-containing protein</fullName>
    </recommendedName>
</protein>
<keyword evidence="7" id="KW-0645">Protease</keyword>
<evidence type="ECO:0000313" key="10">
    <source>
        <dbReference type="EMBL" id="CAI5760056.1"/>
    </source>
</evidence>
<dbReference type="GO" id="GO:0005576">
    <property type="term" value="C:extracellular region"/>
    <property type="evidence" value="ECO:0007669"/>
    <property type="project" value="UniProtKB-ARBA"/>
</dbReference>
<feature type="active site" evidence="5">
    <location>
        <position position="71"/>
    </location>
</feature>
<dbReference type="PRINTS" id="PR00792">
    <property type="entry name" value="PEPSIN"/>
</dbReference>
<accession>A0A9W4TX74</accession>
<evidence type="ECO:0000256" key="4">
    <source>
        <dbReference type="ARBA" id="ARBA00023157"/>
    </source>
</evidence>
<evidence type="ECO:0000256" key="6">
    <source>
        <dbReference type="PIRSR" id="PIRSR601461-2"/>
    </source>
</evidence>
<evidence type="ECO:0000259" key="9">
    <source>
        <dbReference type="PROSITE" id="PS51767"/>
    </source>
</evidence>
<keyword evidence="7" id="KW-0378">Hydrolase</keyword>
<dbReference type="SUPFAM" id="SSF50630">
    <property type="entry name" value="Acid proteases"/>
    <property type="match status" value="1"/>
</dbReference>
<feature type="chain" id="PRO_5040828918" description="Peptidase A1 domain-containing protein" evidence="8">
    <location>
        <begin position="17"/>
        <end position="351"/>
    </location>
</feature>
<dbReference type="AlphaFoldDB" id="A0A9W4TX74"/>
<gene>
    <name evidence="10" type="ORF">CANVERA_P4568</name>
</gene>
<dbReference type="GO" id="GO:0006508">
    <property type="term" value="P:proteolysis"/>
    <property type="evidence" value="ECO:0007669"/>
    <property type="project" value="UniProtKB-KW"/>
</dbReference>
<feature type="domain" description="Peptidase A1" evidence="9">
    <location>
        <begin position="53"/>
        <end position="336"/>
    </location>
</feature>
<dbReference type="InterPro" id="IPR001969">
    <property type="entry name" value="Aspartic_peptidase_AS"/>
</dbReference>
<dbReference type="Pfam" id="PF00026">
    <property type="entry name" value="Asp"/>
    <property type="match status" value="1"/>
</dbReference>
<dbReference type="PROSITE" id="PS00141">
    <property type="entry name" value="ASP_PROTEASE"/>
    <property type="match status" value="2"/>
</dbReference>
<dbReference type="InterPro" id="IPR001461">
    <property type="entry name" value="Aspartic_peptidase_A1"/>
</dbReference>
<dbReference type="Proteomes" id="UP001152885">
    <property type="component" value="Unassembled WGS sequence"/>
</dbReference>
<dbReference type="PANTHER" id="PTHR47966:SF65">
    <property type="entry name" value="ASPARTIC-TYPE ENDOPEPTIDASE"/>
    <property type="match status" value="1"/>
</dbReference>
<dbReference type="EMBL" id="CANTUO010000005">
    <property type="protein sequence ID" value="CAI5760056.1"/>
    <property type="molecule type" value="Genomic_DNA"/>
</dbReference>
<name>A0A9W4TX74_9ASCO</name>
<evidence type="ECO:0000256" key="3">
    <source>
        <dbReference type="ARBA" id="ARBA00022750"/>
    </source>
</evidence>
<proteinExistence type="inferred from homology"/>
<evidence type="ECO:0000256" key="2">
    <source>
        <dbReference type="ARBA" id="ARBA00022729"/>
    </source>
</evidence>
<keyword evidence="4 6" id="KW-1015">Disulfide bond</keyword>
<keyword evidence="2 8" id="KW-0732">Signal</keyword>
<dbReference type="PANTHER" id="PTHR47966">
    <property type="entry name" value="BETA-SITE APP-CLEAVING ENZYME, ISOFORM A-RELATED"/>
    <property type="match status" value="1"/>
</dbReference>
<feature type="active site" evidence="5">
    <location>
        <position position="236"/>
    </location>
</feature>